<evidence type="ECO:0000256" key="3">
    <source>
        <dbReference type="ARBA" id="ARBA00022801"/>
    </source>
</evidence>
<dbReference type="NCBIfam" id="NF007621">
    <property type="entry name" value="PRK10276.1"/>
    <property type="match status" value="1"/>
</dbReference>
<keyword evidence="10" id="KW-1185">Reference proteome</keyword>
<comment type="similarity">
    <text evidence="1 7">Belongs to the peptidase S24 family.</text>
</comment>
<dbReference type="InterPro" id="IPR036286">
    <property type="entry name" value="LexA/Signal_pep-like_sf"/>
</dbReference>
<gene>
    <name evidence="9" type="ORF">SAMN05421830_111103</name>
</gene>
<dbReference type="InterPro" id="IPR006197">
    <property type="entry name" value="Peptidase_S24_LexA"/>
</dbReference>
<dbReference type="PRINTS" id="PR00726">
    <property type="entry name" value="LEXASERPTASE"/>
</dbReference>
<reference evidence="9 10" key="1">
    <citation type="submission" date="2016-10" db="EMBL/GenBank/DDBJ databases">
        <authorList>
            <person name="Varghese N."/>
            <person name="Submissions S."/>
        </authorList>
    </citation>
    <scope>NUCLEOTIDE SEQUENCE [LARGE SCALE GENOMIC DNA]</scope>
    <source>
        <strain evidence="9 10">DSM 1741</strain>
    </source>
</reference>
<dbReference type="GO" id="GO:0009432">
    <property type="term" value="P:SOS response"/>
    <property type="evidence" value="ECO:0007669"/>
    <property type="project" value="UniProtKB-KW"/>
</dbReference>
<evidence type="ECO:0000256" key="2">
    <source>
        <dbReference type="ARBA" id="ARBA00022763"/>
    </source>
</evidence>
<keyword evidence="5" id="KW-0234">DNA repair</keyword>
<dbReference type="GO" id="GO:0006355">
    <property type="term" value="P:regulation of DNA-templated transcription"/>
    <property type="evidence" value="ECO:0007669"/>
    <property type="project" value="InterPro"/>
</dbReference>
<dbReference type="Gene3D" id="2.10.109.10">
    <property type="entry name" value="Umud Fragment, subunit A"/>
    <property type="match status" value="1"/>
</dbReference>
<dbReference type="RefSeq" id="WP_092193555.1">
    <property type="nucleotide sequence ID" value="NZ_FOTO01000011.1"/>
</dbReference>
<proteinExistence type="inferred from homology"/>
<keyword evidence="6" id="KW-0742">SOS response</keyword>
<dbReference type="PANTHER" id="PTHR33516:SF2">
    <property type="entry name" value="LEXA REPRESSOR-RELATED"/>
    <property type="match status" value="1"/>
</dbReference>
<accession>A0A8G2C4S5</accession>
<organism evidence="9 10">
    <name type="scientific">Desulfomicrobium norvegicum (strain DSM 1741 / NCIMB 8310)</name>
    <name type="common">Desulfovibrio baculatus (strain Norway 4)</name>
    <name type="synonym">Desulfovibrio desulfuricans (strain Norway 4)</name>
    <dbReference type="NCBI Taxonomy" id="52561"/>
    <lineage>
        <taxon>Bacteria</taxon>
        <taxon>Pseudomonadati</taxon>
        <taxon>Thermodesulfobacteriota</taxon>
        <taxon>Desulfovibrionia</taxon>
        <taxon>Desulfovibrionales</taxon>
        <taxon>Desulfomicrobiaceae</taxon>
        <taxon>Desulfomicrobium</taxon>
    </lineage>
</organism>
<evidence type="ECO:0000256" key="7">
    <source>
        <dbReference type="RuleBase" id="RU003991"/>
    </source>
</evidence>
<name>A0A8G2C4S5_DESNO</name>
<keyword evidence="3 7" id="KW-0378">Hydrolase</keyword>
<dbReference type="CDD" id="cd06529">
    <property type="entry name" value="S24_LexA-like"/>
    <property type="match status" value="1"/>
</dbReference>
<evidence type="ECO:0000256" key="6">
    <source>
        <dbReference type="ARBA" id="ARBA00023236"/>
    </source>
</evidence>
<dbReference type="AlphaFoldDB" id="A0A8G2C4S5"/>
<dbReference type="InterPro" id="IPR039418">
    <property type="entry name" value="LexA-like"/>
</dbReference>
<evidence type="ECO:0000313" key="9">
    <source>
        <dbReference type="EMBL" id="SFM01405.1"/>
    </source>
</evidence>
<dbReference type="OrthoDB" id="9802364at2"/>
<keyword evidence="2" id="KW-0227">DNA damage</keyword>
<dbReference type="GO" id="GO:0006281">
    <property type="term" value="P:DNA repair"/>
    <property type="evidence" value="ECO:0007669"/>
    <property type="project" value="UniProtKB-KW"/>
</dbReference>
<sequence>MSNLPNPRPLGPGRLEVLGRAVSEPSHGTPLYLDRISAGFPSPADDYIETALDLNTYLIRNPAATFMVKVSGDSMTGASINDGDVLVVDRSEQPAHGKIVVAVLDGELTVKRLVMKDGRTMLAPENPCYKPIAVTEEQELHVWGVVSGVVRKL</sequence>
<dbReference type="PANTHER" id="PTHR33516">
    <property type="entry name" value="LEXA REPRESSOR"/>
    <property type="match status" value="1"/>
</dbReference>
<keyword evidence="4 7" id="KW-0068">Autocatalytic cleavage</keyword>
<evidence type="ECO:0000256" key="1">
    <source>
        <dbReference type="ARBA" id="ARBA00007484"/>
    </source>
</evidence>
<dbReference type="SUPFAM" id="SSF51306">
    <property type="entry name" value="LexA/Signal peptidase"/>
    <property type="match status" value="1"/>
</dbReference>
<dbReference type="EMBL" id="FOTO01000011">
    <property type="protein sequence ID" value="SFM01405.1"/>
    <property type="molecule type" value="Genomic_DNA"/>
</dbReference>
<evidence type="ECO:0000313" key="10">
    <source>
        <dbReference type="Proteomes" id="UP000199581"/>
    </source>
</evidence>
<dbReference type="GO" id="GO:0016787">
    <property type="term" value="F:hydrolase activity"/>
    <property type="evidence" value="ECO:0007669"/>
    <property type="project" value="UniProtKB-KW"/>
</dbReference>
<comment type="caution">
    <text evidence="9">The sequence shown here is derived from an EMBL/GenBank/DDBJ whole genome shotgun (WGS) entry which is preliminary data.</text>
</comment>
<dbReference type="InterPro" id="IPR050077">
    <property type="entry name" value="LexA_repressor"/>
</dbReference>
<evidence type="ECO:0000259" key="8">
    <source>
        <dbReference type="Pfam" id="PF00717"/>
    </source>
</evidence>
<feature type="domain" description="Peptidase S24/S26A/S26B/S26C" evidence="8">
    <location>
        <begin position="30"/>
        <end position="146"/>
    </location>
</feature>
<evidence type="ECO:0000256" key="4">
    <source>
        <dbReference type="ARBA" id="ARBA00022813"/>
    </source>
</evidence>
<dbReference type="Proteomes" id="UP000199581">
    <property type="component" value="Unassembled WGS sequence"/>
</dbReference>
<protein>
    <submittedName>
        <fullName evidence="9">DNA polymerase V</fullName>
    </submittedName>
</protein>
<dbReference type="GO" id="GO:0003677">
    <property type="term" value="F:DNA binding"/>
    <property type="evidence" value="ECO:0007669"/>
    <property type="project" value="InterPro"/>
</dbReference>
<evidence type="ECO:0000256" key="5">
    <source>
        <dbReference type="ARBA" id="ARBA00023204"/>
    </source>
</evidence>
<dbReference type="InterPro" id="IPR015927">
    <property type="entry name" value="Peptidase_S24_S26A/B/C"/>
</dbReference>
<dbReference type="Pfam" id="PF00717">
    <property type="entry name" value="Peptidase_S24"/>
    <property type="match status" value="1"/>
</dbReference>